<dbReference type="GO" id="GO:0016491">
    <property type="term" value="F:oxidoreductase activity"/>
    <property type="evidence" value="ECO:0007669"/>
    <property type="project" value="UniProtKB-KW"/>
</dbReference>
<dbReference type="InterPro" id="IPR006076">
    <property type="entry name" value="FAD-dep_OxRdtase"/>
</dbReference>
<evidence type="ECO:0000313" key="3">
    <source>
        <dbReference type="EMBL" id="SVA09737.1"/>
    </source>
</evidence>
<dbReference type="Pfam" id="PF01266">
    <property type="entry name" value="DAO"/>
    <property type="match status" value="1"/>
</dbReference>
<dbReference type="GO" id="GO:0005737">
    <property type="term" value="C:cytoplasm"/>
    <property type="evidence" value="ECO:0007669"/>
    <property type="project" value="TreeGrafter"/>
</dbReference>
<organism evidence="3">
    <name type="scientific">marine metagenome</name>
    <dbReference type="NCBI Taxonomy" id="408172"/>
    <lineage>
        <taxon>unclassified sequences</taxon>
        <taxon>metagenomes</taxon>
        <taxon>ecological metagenomes</taxon>
    </lineage>
</organism>
<evidence type="ECO:0000256" key="1">
    <source>
        <dbReference type="ARBA" id="ARBA00023002"/>
    </source>
</evidence>
<accession>A0A381T511</accession>
<dbReference type="PROSITE" id="PS51257">
    <property type="entry name" value="PROKAR_LIPOPROTEIN"/>
    <property type="match status" value="1"/>
</dbReference>
<dbReference type="EMBL" id="UINC01003846">
    <property type="protein sequence ID" value="SVA09737.1"/>
    <property type="molecule type" value="Genomic_DNA"/>
</dbReference>
<sequence>MKSFHSSDVVVIGGGASGCATAYYLSKKGASVTIVEREGIATQASGYSAGMLNPLTGIGIPGGLQNLAKMSFDLHQELWDPLIDETGFNFHPEKVSTIDLLFEESETPSLENIRKTYETEEGFESYWLEKSELDAIEPSLSPEVKKGLYTWGNCSLDSMILTKALANSAMQSSGFLVNGNAAGIESQSGRVTAVTTIEGKIDCGAVVFASGPWSAESEEWLNICIPVTPLKGQIIRTKLQTGEAQPSHDFNGSGISLYRKRDGLIWVGATEENVGFDQSQTASAKRHLLANATRVMPEIENSEVIMHTVCLRPVTPDWLPIIGKAPGWENVWLNTGAGKKGILLCPAMGKAVADLVVGSSTDVPIQGFDPSRFQ</sequence>
<dbReference type="SUPFAM" id="SSF54373">
    <property type="entry name" value="FAD-linked reductases, C-terminal domain"/>
    <property type="match status" value="1"/>
</dbReference>
<dbReference type="InterPro" id="IPR036188">
    <property type="entry name" value="FAD/NAD-bd_sf"/>
</dbReference>
<dbReference type="PANTHER" id="PTHR13847">
    <property type="entry name" value="SARCOSINE DEHYDROGENASE-RELATED"/>
    <property type="match status" value="1"/>
</dbReference>
<reference evidence="3" key="1">
    <citation type="submission" date="2018-05" db="EMBL/GenBank/DDBJ databases">
        <authorList>
            <person name="Lanie J.A."/>
            <person name="Ng W.-L."/>
            <person name="Kazmierczak K.M."/>
            <person name="Andrzejewski T.M."/>
            <person name="Davidsen T.M."/>
            <person name="Wayne K.J."/>
            <person name="Tettelin H."/>
            <person name="Glass J.I."/>
            <person name="Rusch D."/>
            <person name="Podicherti R."/>
            <person name="Tsui H.-C.T."/>
            <person name="Winkler M.E."/>
        </authorList>
    </citation>
    <scope>NUCLEOTIDE SEQUENCE</scope>
</reference>
<proteinExistence type="predicted"/>
<dbReference type="Gene3D" id="3.30.9.10">
    <property type="entry name" value="D-Amino Acid Oxidase, subunit A, domain 2"/>
    <property type="match status" value="1"/>
</dbReference>
<dbReference type="SUPFAM" id="SSF51905">
    <property type="entry name" value="FAD/NAD(P)-binding domain"/>
    <property type="match status" value="1"/>
</dbReference>
<dbReference type="AlphaFoldDB" id="A0A381T511"/>
<gene>
    <name evidence="3" type="ORF">METZ01_LOCUS62591</name>
</gene>
<keyword evidence="1" id="KW-0560">Oxidoreductase</keyword>
<evidence type="ECO:0000259" key="2">
    <source>
        <dbReference type="Pfam" id="PF01266"/>
    </source>
</evidence>
<name>A0A381T511_9ZZZZ</name>
<feature type="domain" description="FAD dependent oxidoreductase" evidence="2">
    <location>
        <begin position="8"/>
        <end position="355"/>
    </location>
</feature>
<dbReference type="Gene3D" id="3.50.50.60">
    <property type="entry name" value="FAD/NAD(P)-binding domain"/>
    <property type="match status" value="1"/>
</dbReference>
<protein>
    <recommendedName>
        <fullName evidence="2">FAD dependent oxidoreductase domain-containing protein</fullName>
    </recommendedName>
</protein>
<dbReference type="PANTHER" id="PTHR13847:SF289">
    <property type="entry name" value="GLYCINE OXIDASE"/>
    <property type="match status" value="1"/>
</dbReference>